<evidence type="ECO:0008006" key="7">
    <source>
        <dbReference type="Google" id="ProtNLM"/>
    </source>
</evidence>
<reference evidence="4" key="1">
    <citation type="submission" date="2016-01" db="EMBL/GenBank/DDBJ databases">
        <authorList>
            <person name="Oliw E.H."/>
        </authorList>
    </citation>
    <scope>NUCLEOTIDE SEQUENCE</scope>
    <source>
        <strain evidence="4">1</strain>
    </source>
</reference>
<dbReference type="SUPFAM" id="SSF50475">
    <property type="entry name" value="FMN-binding split barrel"/>
    <property type="match status" value="1"/>
</dbReference>
<dbReference type="PIRSF" id="PIRSF018747">
    <property type="entry name" value="UCP018747"/>
    <property type="match status" value="1"/>
</dbReference>
<feature type="domain" description="DUF447" evidence="1">
    <location>
        <begin position="13"/>
        <end position="128"/>
    </location>
</feature>
<dbReference type="EMBL" id="CP015193">
    <property type="protein sequence ID" value="ASJ16884.1"/>
    <property type="molecule type" value="Genomic_DNA"/>
</dbReference>
<gene>
    <name evidence="3" type="ORF">A3L04_07255</name>
    <name evidence="4" type="ORF">CHITON_1586</name>
</gene>
<dbReference type="EMBL" id="LN999010">
    <property type="protein sequence ID" value="CUX78365.1"/>
    <property type="molecule type" value="Genomic_DNA"/>
</dbReference>
<keyword evidence="6" id="KW-1185">Reference proteome</keyword>
<organism evidence="4 5">
    <name type="scientific">Thermococcus chitonophagus</name>
    <dbReference type="NCBI Taxonomy" id="54262"/>
    <lineage>
        <taxon>Archaea</taxon>
        <taxon>Methanobacteriati</taxon>
        <taxon>Methanobacteriota</taxon>
        <taxon>Thermococci</taxon>
        <taxon>Thermococcales</taxon>
        <taxon>Thermococcaceae</taxon>
        <taxon>Thermococcus</taxon>
    </lineage>
</organism>
<dbReference type="STRING" id="54262.CHITON_1586"/>
<dbReference type="OrthoDB" id="146030at2157"/>
<dbReference type="Pfam" id="PF20766">
    <property type="entry name" value="DUF447_C"/>
    <property type="match status" value="1"/>
</dbReference>
<dbReference type="Proteomes" id="UP000093069">
    <property type="component" value="Chromosome I"/>
</dbReference>
<protein>
    <recommendedName>
        <fullName evidence="7">DUF447 family protein</fullName>
    </recommendedName>
</protein>
<dbReference type="RefSeq" id="WP_068578339.1">
    <property type="nucleotide sequence ID" value="NZ_CP015193.1"/>
</dbReference>
<dbReference type="InterPro" id="IPR016733">
    <property type="entry name" value="UCP018747"/>
</dbReference>
<dbReference type="InterPro" id="IPR049288">
    <property type="entry name" value="DUF447_C"/>
</dbReference>
<evidence type="ECO:0000259" key="2">
    <source>
        <dbReference type="Pfam" id="PF20766"/>
    </source>
</evidence>
<evidence type="ECO:0000313" key="6">
    <source>
        <dbReference type="Proteomes" id="UP000250189"/>
    </source>
</evidence>
<dbReference type="Pfam" id="PF04289">
    <property type="entry name" value="DUF447_N"/>
    <property type="match status" value="1"/>
</dbReference>
<dbReference type="Proteomes" id="UP000250189">
    <property type="component" value="Chromosome"/>
</dbReference>
<dbReference type="GeneID" id="33322363"/>
<dbReference type="KEGG" id="tch:CHITON_1586"/>
<accession>A0A160VTE0</accession>
<dbReference type="AlphaFoldDB" id="A0A160VTE0"/>
<reference evidence="3 6" key="3">
    <citation type="submission" date="2016-04" db="EMBL/GenBank/DDBJ databases">
        <title>Complete genome sequence of Thermococcus chitonophagus type strain GC74.</title>
        <authorList>
            <person name="Oger P.M."/>
        </authorList>
    </citation>
    <scope>NUCLEOTIDE SEQUENCE [LARGE SCALE GENOMIC DNA]</scope>
    <source>
        <strain evidence="3 6">GC74</strain>
    </source>
</reference>
<sequence>MIREFFPVEGKTYEVLLITSSNLTPIGVVRESNILEFTIFEGKSYHDLLRNSEAVIQVVDDVELLVSLAFNVFPRLKFGKCKEVSLRKIEGYSWIEGYAQCKRTIISDFLGSSRALKCRLQPVAVGVTKTVPRAISRADNALLELGVFASRLLVARRRGIKADDLEEKVNYLYKMYKKLGGKSKIAEVIYNLSRRESCEG</sequence>
<dbReference type="Gene3D" id="1.20.58.290">
    <property type="entry name" value="Hypothetical membrane protein ta0354_69_121"/>
    <property type="match status" value="1"/>
</dbReference>
<proteinExistence type="predicted"/>
<name>A0A160VTE0_9EURY</name>
<reference evidence="5" key="2">
    <citation type="submission" date="2016-01" db="EMBL/GenBank/DDBJ databases">
        <authorList>
            <person name="Vorgias C.E."/>
        </authorList>
    </citation>
    <scope>NUCLEOTIDE SEQUENCE [LARGE SCALE GENOMIC DNA]</scope>
</reference>
<evidence type="ECO:0000259" key="1">
    <source>
        <dbReference type="Pfam" id="PF04289"/>
    </source>
</evidence>
<dbReference type="InterPro" id="IPR012349">
    <property type="entry name" value="Split_barrel_FMN-bd"/>
</dbReference>
<dbReference type="Gene3D" id="2.30.110.10">
    <property type="entry name" value="Electron Transport, Fmn-binding Protein, Chain A"/>
    <property type="match status" value="1"/>
</dbReference>
<evidence type="ECO:0000313" key="4">
    <source>
        <dbReference type="EMBL" id="CUX78365.1"/>
    </source>
</evidence>
<evidence type="ECO:0000313" key="5">
    <source>
        <dbReference type="Proteomes" id="UP000093069"/>
    </source>
</evidence>
<feature type="domain" description="DUF447" evidence="2">
    <location>
        <begin position="136"/>
        <end position="186"/>
    </location>
</feature>
<evidence type="ECO:0000313" key="3">
    <source>
        <dbReference type="EMBL" id="ASJ16884.1"/>
    </source>
</evidence>
<dbReference type="InterPro" id="IPR007386">
    <property type="entry name" value="DUF447_N"/>
</dbReference>